<protein>
    <submittedName>
        <fullName evidence="3">16S rRNA (Guanine(966)-N(2))-methyltransferase RsmD</fullName>
        <ecNumber evidence="3">2.1.1.171</ecNumber>
    </submittedName>
</protein>
<dbReference type="PROSITE" id="PS00092">
    <property type="entry name" value="N6_MTASE"/>
    <property type="match status" value="1"/>
</dbReference>
<dbReference type="EC" id="2.1.1.171" evidence="3"/>
<dbReference type="RefSeq" id="WP_033125230.1">
    <property type="nucleotide sequence ID" value="NZ_JACLYY010000001.1"/>
</dbReference>
<dbReference type="SUPFAM" id="SSF53335">
    <property type="entry name" value="S-adenosyl-L-methionine-dependent methyltransferases"/>
    <property type="match status" value="1"/>
</dbReference>
<dbReference type="Gene3D" id="3.40.50.150">
    <property type="entry name" value="Vaccinia Virus protein VP39"/>
    <property type="match status" value="1"/>
</dbReference>
<sequence length="189" mass="21525">MRVIAGTARSLQLKTLDGLDTRPTTDRIKETLFNMLAPYLYDCIFLDLFAGSGGIGIEALSRGAMEAVFVEKNPKAMACIKDNLKHTRLERRALTISSDVMTALYRLEGEKQFDYIFMDPPYNRELEKQVLTYLSESDLLAHQGVIIVEASRETSFDYLDDLGFQIIKEKVYKTNKHVFIEPSGRKEIC</sequence>
<dbReference type="PANTHER" id="PTHR43542">
    <property type="entry name" value="METHYLTRANSFERASE"/>
    <property type="match status" value="1"/>
</dbReference>
<evidence type="ECO:0000256" key="1">
    <source>
        <dbReference type="ARBA" id="ARBA00022603"/>
    </source>
</evidence>
<gene>
    <name evidence="3" type="primary">rsmD</name>
    <name evidence="3" type="ORF">H7U36_00995</name>
</gene>
<keyword evidence="4" id="KW-1185">Reference proteome</keyword>
<dbReference type="NCBIfam" id="TIGR00095">
    <property type="entry name" value="16S rRNA (guanine(966)-N(2))-methyltransferase RsmD"/>
    <property type="match status" value="1"/>
</dbReference>
<dbReference type="InterPro" id="IPR002052">
    <property type="entry name" value="DNA_methylase_N6_adenine_CS"/>
</dbReference>
<evidence type="ECO:0000313" key="4">
    <source>
        <dbReference type="Proteomes" id="UP000716906"/>
    </source>
</evidence>
<dbReference type="PIRSF" id="PIRSF004553">
    <property type="entry name" value="CHP00095"/>
    <property type="match status" value="1"/>
</dbReference>
<evidence type="ECO:0000313" key="3">
    <source>
        <dbReference type="EMBL" id="MBM6736687.1"/>
    </source>
</evidence>
<organism evidence="3 4">
    <name type="scientific">Faecalicatena fissicatena</name>
    <dbReference type="NCBI Taxonomy" id="290055"/>
    <lineage>
        <taxon>Bacteria</taxon>
        <taxon>Bacillati</taxon>
        <taxon>Bacillota</taxon>
        <taxon>Clostridia</taxon>
        <taxon>Lachnospirales</taxon>
        <taxon>Lachnospiraceae</taxon>
        <taxon>Faecalicatena</taxon>
    </lineage>
</organism>
<proteinExistence type="predicted"/>
<evidence type="ECO:0000256" key="2">
    <source>
        <dbReference type="ARBA" id="ARBA00022679"/>
    </source>
</evidence>
<dbReference type="PANTHER" id="PTHR43542:SF1">
    <property type="entry name" value="METHYLTRANSFERASE"/>
    <property type="match status" value="1"/>
</dbReference>
<dbReference type="EMBL" id="JACLYY010000001">
    <property type="protein sequence ID" value="MBM6736687.1"/>
    <property type="molecule type" value="Genomic_DNA"/>
</dbReference>
<accession>A0ABS2E4W1</accession>
<comment type="caution">
    <text evidence="3">The sequence shown here is derived from an EMBL/GenBank/DDBJ whole genome shotgun (WGS) entry which is preliminary data.</text>
</comment>
<keyword evidence="1 3" id="KW-0489">Methyltransferase</keyword>
<dbReference type="GO" id="GO:0052913">
    <property type="term" value="F:16S rRNA (guanine(966)-N(2))-methyltransferase activity"/>
    <property type="evidence" value="ECO:0007669"/>
    <property type="project" value="UniProtKB-EC"/>
</dbReference>
<dbReference type="InterPro" id="IPR004398">
    <property type="entry name" value="RNA_MeTrfase_RsmD"/>
</dbReference>
<dbReference type="InterPro" id="IPR029063">
    <property type="entry name" value="SAM-dependent_MTases_sf"/>
</dbReference>
<dbReference type="Pfam" id="PF03602">
    <property type="entry name" value="Cons_hypoth95"/>
    <property type="match status" value="1"/>
</dbReference>
<name>A0ABS2E4W1_9FIRM</name>
<dbReference type="CDD" id="cd02440">
    <property type="entry name" value="AdoMet_MTases"/>
    <property type="match status" value="1"/>
</dbReference>
<reference evidence="3 4" key="1">
    <citation type="journal article" date="2021" name="Sci. Rep.">
        <title>The distribution of antibiotic resistance genes in chicken gut microbiota commensals.</title>
        <authorList>
            <person name="Juricova H."/>
            <person name="Matiasovicova J."/>
            <person name="Kubasova T."/>
            <person name="Cejkova D."/>
            <person name="Rychlik I."/>
        </authorList>
    </citation>
    <scope>NUCLEOTIDE SEQUENCE [LARGE SCALE GENOMIC DNA]</scope>
    <source>
        <strain evidence="3 4">An773</strain>
    </source>
</reference>
<dbReference type="Proteomes" id="UP000716906">
    <property type="component" value="Unassembled WGS sequence"/>
</dbReference>
<keyword evidence="2 3" id="KW-0808">Transferase</keyword>